<evidence type="ECO:0000256" key="7">
    <source>
        <dbReference type="ARBA" id="ARBA00023136"/>
    </source>
</evidence>
<dbReference type="PROSITE" id="PS50262">
    <property type="entry name" value="G_PROTEIN_RECEP_F1_2"/>
    <property type="match status" value="1"/>
</dbReference>
<accession>A0AAV4MXJ1</accession>
<dbReference type="Pfam" id="PF00001">
    <property type="entry name" value="7tm_1"/>
    <property type="match status" value="1"/>
</dbReference>
<comment type="caution">
    <text evidence="12">The sequence shown here is derived from an EMBL/GenBank/DDBJ whole genome shotgun (WGS) entry which is preliminary data.</text>
</comment>
<evidence type="ECO:0000313" key="12">
    <source>
        <dbReference type="EMBL" id="GIX76641.1"/>
    </source>
</evidence>
<dbReference type="CDD" id="cd00637">
    <property type="entry name" value="7tm_classA_rhodopsin-like"/>
    <property type="match status" value="1"/>
</dbReference>
<dbReference type="InterPro" id="IPR000276">
    <property type="entry name" value="GPCR_Rhodpsn"/>
</dbReference>
<keyword evidence="13" id="KW-1185">Reference proteome</keyword>
<reference evidence="12 13" key="1">
    <citation type="submission" date="2021-06" db="EMBL/GenBank/DDBJ databases">
        <title>Caerostris darwini draft genome.</title>
        <authorList>
            <person name="Kono N."/>
            <person name="Arakawa K."/>
        </authorList>
    </citation>
    <scope>NUCLEOTIDE SEQUENCE [LARGE SCALE GENOMIC DNA]</scope>
</reference>
<evidence type="ECO:0000256" key="8">
    <source>
        <dbReference type="ARBA" id="ARBA00023170"/>
    </source>
</evidence>
<comment type="subcellular location">
    <subcellularLocation>
        <location evidence="1">Cell membrane</location>
        <topology evidence="1">Multi-pass membrane protein</topology>
    </subcellularLocation>
</comment>
<evidence type="ECO:0000256" key="3">
    <source>
        <dbReference type="ARBA" id="ARBA00022475"/>
    </source>
</evidence>
<dbReference type="InterPro" id="IPR017452">
    <property type="entry name" value="GPCR_Rhodpsn_7TM"/>
</dbReference>
<dbReference type="Proteomes" id="UP001054837">
    <property type="component" value="Unassembled WGS sequence"/>
</dbReference>
<dbReference type="SUPFAM" id="SSF81321">
    <property type="entry name" value="Family A G protein-coupled receptor-like"/>
    <property type="match status" value="1"/>
</dbReference>
<organism evidence="12 13">
    <name type="scientific">Caerostris darwini</name>
    <dbReference type="NCBI Taxonomy" id="1538125"/>
    <lineage>
        <taxon>Eukaryota</taxon>
        <taxon>Metazoa</taxon>
        <taxon>Ecdysozoa</taxon>
        <taxon>Arthropoda</taxon>
        <taxon>Chelicerata</taxon>
        <taxon>Arachnida</taxon>
        <taxon>Araneae</taxon>
        <taxon>Araneomorphae</taxon>
        <taxon>Entelegynae</taxon>
        <taxon>Araneoidea</taxon>
        <taxon>Araneidae</taxon>
        <taxon>Caerostris</taxon>
    </lineage>
</organism>
<evidence type="ECO:0000256" key="5">
    <source>
        <dbReference type="ARBA" id="ARBA00022989"/>
    </source>
</evidence>
<dbReference type="AlphaFoldDB" id="A0AAV4MXJ1"/>
<keyword evidence="6" id="KW-0297">G-protein coupled receptor</keyword>
<sequence>MTVDRYIAVFYPLRYPQIMKSNLVKITVTFIWCISFVTGCLPLIWNNETPHVKNLPKCNILSIVSNIYIWSFVIPPAILTNVTILYVYLRVLFLKHRQRRRVFAVQICGKTSQYSKHDTKTTAVIGIIIFSSVFVLTPFLVTVILVTSGVVIKNAKLMCSVTYELSFINPMFTPVLFAWRNESFKTVLKTVMQKKISQVTSRFKRKRSEASEIMEFGSTTITSA</sequence>
<keyword evidence="7 10" id="KW-0472">Membrane</keyword>
<dbReference type="GO" id="GO:0004930">
    <property type="term" value="F:G protein-coupled receptor activity"/>
    <property type="evidence" value="ECO:0007669"/>
    <property type="project" value="UniProtKB-KW"/>
</dbReference>
<feature type="transmembrane region" description="Helical" evidence="10">
    <location>
        <begin position="23"/>
        <end position="45"/>
    </location>
</feature>
<evidence type="ECO:0000256" key="10">
    <source>
        <dbReference type="SAM" id="Phobius"/>
    </source>
</evidence>
<evidence type="ECO:0000256" key="4">
    <source>
        <dbReference type="ARBA" id="ARBA00022692"/>
    </source>
</evidence>
<keyword evidence="5 10" id="KW-1133">Transmembrane helix</keyword>
<evidence type="ECO:0000256" key="6">
    <source>
        <dbReference type="ARBA" id="ARBA00023040"/>
    </source>
</evidence>
<gene>
    <name evidence="12" type="primary">AVEN_106126_1</name>
    <name evidence="12" type="ORF">CDAR_20371</name>
</gene>
<feature type="transmembrane region" description="Helical" evidence="10">
    <location>
        <begin position="123"/>
        <end position="152"/>
    </location>
</feature>
<dbReference type="Gene3D" id="1.20.1070.10">
    <property type="entry name" value="Rhodopsin 7-helix transmembrane proteins"/>
    <property type="match status" value="1"/>
</dbReference>
<evidence type="ECO:0000259" key="11">
    <source>
        <dbReference type="PROSITE" id="PS50262"/>
    </source>
</evidence>
<evidence type="ECO:0000256" key="2">
    <source>
        <dbReference type="ARBA" id="ARBA00010663"/>
    </source>
</evidence>
<keyword evidence="9" id="KW-0807">Transducer</keyword>
<feature type="transmembrane region" description="Helical" evidence="10">
    <location>
        <begin position="67"/>
        <end position="89"/>
    </location>
</feature>
<evidence type="ECO:0000313" key="13">
    <source>
        <dbReference type="Proteomes" id="UP001054837"/>
    </source>
</evidence>
<keyword evidence="3" id="KW-1003">Cell membrane</keyword>
<dbReference type="EMBL" id="BPLQ01000953">
    <property type="protein sequence ID" value="GIX76641.1"/>
    <property type="molecule type" value="Genomic_DNA"/>
</dbReference>
<keyword evidence="4 10" id="KW-0812">Transmembrane</keyword>
<keyword evidence="8" id="KW-0675">Receptor</keyword>
<proteinExistence type="inferred from homology"/>
<protein>
    <submittedName>
        <fullName evidence="12">G_PROTEIN_RECEP_F1_2 domain-containing protein</fullName>
    </submittedName>
</protein>
<dbReference type="PANTHER" id="PTHR24249">
    <property type="entry name" value="HISTAMINE RECEPTOR-RELATED G-PROTEIN COUPLED RECEPTOR"/>
    <property type="match status" value="1"/>
</dbReference>
<dbReference type="InterPro" id="IPR050569">
    <property type="entry name" value="TAAR"/>
</dbReference>
<evidence type="ECO:0000256" key="1">
    <source>
        <dbReference type="ARBA" id="ARBA00004651"/>
    </source>
</evidence>
<dbReference type="GO" id="GO:0005886">
    <property type="term" value="C:plasma membrane"/>
    <property type="evidence" value="ECO:0007669"/>
    <property type="project" value="UniProtKB-SubCell"/>
</dbReference>
<dbReference type="PANTHER" id="PTHR24249:SF372">
    <property type="entry name" value="G-PROTEIN COUPLED RECEPTORS FAMILY 1 PROFILE DOMAIN-CONTAINING PROTEIN"/>
    <property type="match status" value="1"/>
</dbReference>
<comment type="similarity">
    <text evidence="2">Belongs to the G-protein coupled receptor 1 family.</text>
</comment>
<feature type="domain" description="G-protein coupled receptors family 1 profile" evidence="11">
    <location>
        <begin position="1"/>
        <end position="177"/>
    </location>
</feature>
<evidence type="ECO:0000256" key="9">
    <source>
        <dbReference type="ARBA" id="ARBA00023224"/>
    </source>
</evidence>
<name>A0AAV4MXJ1_9ARAC</name>